<proteinExistence type="predicted"/>
<accession>A0A291IS83</accession>
<keyword evidence="2" id="KW-1185">Reference proteome</keyword>
<gene>
    <name evidence="1" type="ORF">CP520_03280</name>
</gene>
<dbReference type="PANTHER" id="PTHR43471">
    <property type="entry name" value="ABC TRANSPORTER PERMEASE"/>
    <property type="match status" value="1"/>
</dbReference>
<dbReference type="GO" id="GO:0005886">
    <property type="term" value="C:plasma membrane"/>
    <property type="evidence" value="ECO:0007669"/>
    <property type="project" value="UniProtKB-SubCell"/>
</dbReference>
<dbReference type="Pfam" id="PF12679">
    <property type="entry name" value="ABC2_membrane_2"/>
    <property type="match status" value="1"/>
</dbReference>
<evidence type="ECO:0000313" key="1">
    <source>
        <dbReference type="EMBL" id="ATG97732.1"/>
    </source>
</evidence>
<sequence>MKQTNTNIKEREFDKKFSPSKSFWKVVKFELTNSWKFTLFFGLIWLMVLILFVPLMINVKPTINGYPGFKVSDYAPSISGVNFEADNGANTIGLGTMASFWIYSGVAVAYFSIYSVILINKSINSQMNNGQINMWMSMPLTRREIMNGKVATIIFNQLIVWFPVFVVTLIMGACVHHTSSEMGNLFFYGIEYIIFMIALTTIFTMVYIALVNHTVIANVLASIFIVYVLVTWVLSMLYTDMNMQNLAFAKYISPSNLILNVLAIENGDNPIYSNGVGGKGVDFPKEGATKPWEKVTVGVYAYKSYSVGLAVFFPILGIAVSILCFWGTTEVFVKRSSGNTRKERKMNNSSKDDSESIETGYVAPNSKDLSVKFHKKNEFGKVIRYELLNYWKYILFFGIAWLLVTAILVPVMSGFGPEEFGPFKKADYMPSIANISLAISKKGENIGNSSEVVNGIGDVMTWIFFVGPAAVFFSAFAIVLINKSINTQVKNGEMTTWLSMPLTRRKIMSGKIATILISQLIVFVPSFIIILIIGGVSHHTSEEFWNLFLYGIQFILFIFALSMLYSLISIALVEKTTIAIMTNSIIATYILVVYIMTMIYQQGNVQSLKFAQYITPMSFVINTLQYNEDGQKTLMAKLSENGWHLTEYKLEHVSYSVPLVIAFPILDLALTAGFAIGTIEIFNKKDLSI</sequence>
<dbReference type="GO" id="GO:0140359">
    <property type="term" value="F:ABC-type transporter activity"/>
    <property type="evidence" value="ECO:0007669"/>
    <property type="project" value="InterPro"/>
</dbReference>
<name>A0A291IS83_9MOLU</name>
<dbReference type="PANTHER" id="PTHR43471:SF1">
    <property type="entry name" value="ABC TRANSPORTER PERMEASE PROTEIN NOSY-RELATED"/>
    <property type="match status" value="1"/>
</dbReference>
<organism evidence="1 2">
    <name type="scientific">Mesoplasma lactucae ATCC 49193</name>
    <dbReference type="NCBI Taxonomy" id="81460"/>
    <lineage>
        <taxon>Bacteria</taxon>
        <taxon>Bacillati</taxon>
        <taxon>Mycoplasmatota</taxon>
        <taxon>Mollicutes</taxon>
        <taxon>Entomoplasmatales</taxon>
        <taxon>Entomoplasmataceae</taxon>
        <taxon>Mesoplasma</taxon>
    </lineage>
</organism>
<evidence type="ECO:0000313" key="2">
    <source>
        <dbReference type="Proteomes" id="UP000232227"/>
    </source>
</evidence>
<dbReference type="KEGG" id="mlac:CP520_03280"/>
<reference evidence="1 2" key="1">
    <citation type="submission" date="2017-09" db="EMBL/GenBank/DDBJ databases">
        <title>SPAdes assembly of the Mesoplasma lactucae genome.</title>
        <authorList>
            <person name="Knight T.F."/>
            <person name="Rubinstein R."/>
            <person name="Citino T."/>
        </authorList>
    </citation>
    <scope>NUCLEOTIDE SEQUENCE [LARGE SCALE GENOMIC DNA]</scope>
    <source>
        <strain evidence="1 2">831-C4</strain>
    </source>
</reference>
<dbReference type="AlphaFoldDB" id="A0A291IS83"/>
<dbReference type="RefSeq" id="WP_096863020.1">
    <property type="nucleotide sequence ID" value="NZ_CP023668.1"/>
</dbReference>
<protein>
    <submittedName>
        <fullName evidence="1">Uncharacterized protein</fullName>
    </submittedName>
</protein>
<dbReference type="Proteomes" id="UP000232227">
    <property type="component" value="Chromosome"/>
</dbReference>
<dbReference type="EMBL" id="CP023668">
    <property type="protein sequence ID" value="ATG97732.1"/>
    <property type="molecule type" value="Genomic_DNA"/>
</dbReference>